<dbReference type="AlphaFoldDB" id="A0A931LQV7"/>
<evidence type="ECO:0000256" key="15">
    <source>
        <dbReference type="ARBA" id="ARBA00040883"/>
    </source>
</evidence>
<feature type="binding site" evidence="16">
    <location>
        <position position="183"/>
    </location>
    <ligand>
        <name>substrate</name>
    </ligand>
</feature>
<dbReference type="HAMAP" id="MF_01274">
    <property type="entry name" value="Pantothen_kinase_3"/>
    <property type="match status" value="1"/>
</dbReference>
<evidence type="ECO:0000256" key="2">
    <source>
        <dbReference type="ARBA" id="ARBA00001958"/>
    </source>
</evidence>
<dbReference type="EMBL" id="JACOSL010000006">
    <property type="protein sequence ID" value="MBI1755659.1"/>
    <property type="molecule type" value="Genomic_DNA"/>
</dbReference>
<evidence type="ECO:0000256" key="6">
    <source>
        <dbReference type="ARBA" id="ARBA00012102"/>
    </source>
</evidence>
<keyword evidence="11 16" id="KW-0067">ATP-binding</keyword>
<evidence type="ECO:0000256" key="1">
    <source>
        <dbReference type="ARBA" id="ARBA00001206"/>
    </source>
</evidence>
<keyword evidence="10 16" id="KW-0418">Kinase</keyword>
<dbReference type="EC" id="2.7.1.33" evidence="6 16"/>
<comment type="similarity">
    <text evidence="14 16">Belongs to the type III pantothenate kinase family.</text>
</comment>
<name>A0A931LQV7_FIMGI</name>
<feature type="active site" description="Proton acceptor" evidence="16">
    <location>
        <position position="108"/>
    </location>
</feature>
<evidence type="ECO:0000256" key="7">
    <source>
        <dbReference type="ARBA" id="ARBA00022490"/>
    </source>
</evidence>
<dbReference type="GO" id="GO:0005737">
    <property type="term" value="C:cytoplasm"/>
    <property type="evidence" value="ECO:0007669"/>
    <property type="project" value="UniProtKB-SubCell"/>
</dbReference>
<reference evidence="17" key="1">
    <citation type="submission" date="2020-07" db="EMBL/GenBank/DDBJ databases">
        <title>Huge and variable diversity of episymbiotic CPR bacteria and DPANN archaea in groundwater ecosystems.</title>
        <authorList>
            <person name="He C.Y."/>
            <person name="Keren R."/>
            <person name="Whittaker M."/>
            <person name="Farag I.F."/>
            <person name="Doudna J."/>
            <person name="Cate J.H.D."/>
            <person name="Banfield J.F."/>
        </authorList>
    </citation>
    <scope>NUCLEOTIDE SEQUENCE</scope>
    <source>
        <strain evidence="17">NC_groundwater_17_Pr7_B-0.1um_64_12</strain>
    </source>
</reference>
<comment type="subunit">
    <text evidence="5 16">Homodimer.</text>
</comment>
<evidence type="ECO:0000256" key="13">
    <source>
        <dbReference type="ARBA" id="ARBA00022993"/>
    </source>
</evidence>
<dbReference type="InterPro" id="IPR004619">
    <property type="entry name" value="Type_III_PanK"/>
</dbReference>
<dbReference type="NCBIfam" id="TIGR00671">
    <property type="entry name" value="baf"/>
    <property type="match status" value="1"/>
</dbReference>
<dbReference type="Gene3D" id="3.30.420.40">
    <property type="match status" value="2"/>
</dbReference>
<dbReference type="PANTHER" id="PTHR34265">
    <property type="entry name" value="TYPE III PANTOTHENATE KINASE"/>
    <property type="match status" value="1"/>
</dbReference>
<dbReference type="CDD" id="cd24015">
    <property type="entry name" value="ASKHA_NBD_PanK-III"/>
    <property type="match status" value="1"/>
</dbReference>
<keyword evidence="7 16" id="KW-0963">Cytoplasm</keyword>
<dbReference type="SUPFAM" id="SSF53067">
    <property type="entry name" value="Actin-like ATPase domain"/>
    <property type="match status" value="2"/>
</dbReference>
<evidence type="ECO:0000256" key="10">
    <source>
        <dbReference type="ARBA" id="ARBA00022777"/>
    </source>
</evidence>
<evidence type="ECO:0000313" key="18">
    <source>
        <dbReference type="Proteomes" id="UP000727962"/>
    </source>
</evidence>
<evidence type="ECO:0000256" key="11">
    <source>
        <dbReference type="ARBA" id="ARBA00022840"/>
    </source>
</evidence>
<feature type="binding site" evidence="16">
    <location>
        <position position="131"/>
    </location>
    <ligand>
        <name>ATP</name>
        <dbReference type="ChEBI" id="CHEBI:30616"/>
    </ligand>
</feature>
<sequence length="252" mass="26565">MLLAIDVGNTNSVYGVWDDHRWAGVWRRATAPEETEDQLAVWLRGLFELSSLEWHVDAVAVASVVPQMNQTLSLLSSRWLGVQARFLTSGDQVGIDVCYEPPAAVGADRIANALGALALVKPPVVVADFGTATTFDAIDAKGRYVGGAIMPGLMVSSQALAARTAKLPQIEFKAPDRAVGRNTVESLQAGLLLGYAGAVDALAARISKELGGATVIGTGGLSGLFEGLCAMIERFEPTLTLDGLRIASERMG</sequence>
<evidence type="ECO:0000256" key="8">
    <source>
        <dbReference type="ARBA" id="ARBA00022679"/>
    </source>
</evidence>
<evidence type="ECO:0000256" key="4">
    <source>
        <dbReference type="ARBA" id="ARBA00005225"/>
    </source>
</evidence>
<organism evidence="17 18">
    <name type="scientific">Fimbriimonas ginsengisoli</name>
    <dbReference type="NCBI Taxonomy" id="1005039"/>
    <lineage>
        <taxon>Bacteria</taxon>
        <taxon>Bacillati</taxon>
        <taxon>Armatimonadota</taxon>
        <taxon>Fimbriimonadia</taxon>
        <taxon>Fimbriimonadales</taxon>
        <taxon>Fimbriimonadaceae</taxon>
        <taxon>Fimbriimonas</taxon>
    </lineage>
</organism>
<dbReference type="NCBIfam" id="NF009855">
    <property type="entry name" value="PRK13321.1"/>
    <property type="match status" value="1"/>
</dbReference>
<accession>A0A931LQV7</accession>
<gene>
    <name evidence="16" type="primary">coaX</name>
    <name evidence="17" type="ORF">HYR64_00950</name>
</gene>
<keyword evidence="16" id="KW-0479">Metal-binding</keyword>
<comment type="subcellular location">
    <subcellularLocation>
        <location evidence="3 16">Cytoplasm</location>
    </subcellularLocation>
</comment>
<evidence type="ECO:0000256" key="5">
    <source>
        <dbReference type="ARBA" id="ARBA00011738"/>
    </source>
</evidence>
<comment type="cofactor">
    <cofactor evidence="16">
        <name>NH4(+)</name>
        <dbReference type="ChEBI" id="CHEBI:28938"/>
    </cofactor>
    <cofactor evidence="16">
        <name>K(+)</name>
        <dbReference type="ChEBI" id="CHEBI:29103"/>
    </cofactor>
    <text evidence="16">A monovalent cation. Ammonium or potassium.</text>
</comment>
<dbReference type="GO" id="GO:0005524">
    <property type="term" value="F:ATP binding"/>
    <property type="evidence" value="ECO:0007669"/>
    <property type="project" value="UniProtKB-UniRule"/>
</dbReference>
<keyword evidence="9 16" id="KW-0547">Nucleotide-binding</keyword>
<evidence type="ECO:0000256" key="9">
    <source>
        <dbReference type="ARBA" id="ARBA00022741"/>
    </source>
</evidence>
<evidence type="ECO:0000256" key="3">
    <source>
        <dbReference type="ARBA" id="ARBA00004496"/>
    </source>
</evidence>
<evidence type="ECO:0000313" key="17">
    <source>
        <dbReference type="EMBL" id="MBI1755659.1"/>
    </source>
</evidence>
<evidence type="ECO:0000256" key="16">
    <source>
        <dbReference type="HAMAP-Rule" id="MF_01274"/>
    </source>
</evidence>
<dbReference type="GO" id="GO:0046872">
    <property type="term" value="F:metal ion binding"/>
    <property type="evidence" value="ECO:0007669"/>
    <property type="project" value="UniProtKB-KW"/>
</dbReference>
<evidence type="ECO:0000256" key="14">
    <source>
        <dbReference type="ARBA" id="ARBA00038036"/>
    </source>
</evidence>
<keyword evidence="8 16" id="KW-0808">Transferase</keyword>
<comment type="function">
    <text evidence="16">Catalyzes the phosphorylation of pantothenate (Pan), the first step in CoA biosynthesis.</text>
</comment>
<protein>
    <recommendedName>
        <fullName evidence="15 16">Type III pantothenate kinase</fullName>
        <ecNumber evidence="6 16">2.7.1.33</ecNumber>
    </recommendedName>
    <alternativeName>
        <fullName evidence="16">PanK-III</fullName>
    </alternativeName>
    <alternativeName>
        <fullName evidence="16">Pantothenic acid kinase</fullName>
    </alternativeName>
</protein>
<proteinExistence type="inferred from homology"/>
<dbReference type="Proteomes" id="UP000727962">
    <property type="component" value="Unassembled WGS sequence"/>
</dbReference>
<comment type="caution">
    <text evidence="17">The sequence shown here is derived from an EMBL/GenBank/DDBJ whole genome shotgun (WGS) entry which is preliminary data.</text>
</comment>
<comment type="pathway">
    <text evidence="4 16">Cofactor biosynthesis; coenzyme A biosynthesis; CoA from (R)-pantothenate: step 1/5.</text>
</comment>
<keyword evidence="13 16" id="KW-0173">Coenzyme A biosynthesis</keyword>
<dbReference type="Pfam" id="PF03309">
    <property type="entry name" value="Pan_kinase"/>
    <property type="match status" value="1"/>
</dbReference>
<dbReference type="GO" id="GO:0004594">
    <property type="term" value="F:pantothenate kinase activity"/>
    <property type="evidence" value="ECO:0007669"/>
    <property type="project" value="UniProtKB-UniRule"/>
</dbReference>
<feature type="binding site" evidence="16">
    <location>
        <position position="128"/>
    </location>
    <ligand>
        <name>K(+)</name>
        <dbReference type="ChEBI" id="CHEBI:29103"/>
    </ligand>
</feature>
<dbReference type="PANTHER" id="PTHR34265:SF1">
    <property type="entry name" value="TYPE III PANTOTHENATE KINASE"/>
    <property type="match status" value="1"/>
</dbReference>
<feature type="binding site" evidence="16">
    <location>
        <position position="99"/>
    </location>
    <ligand>
        <name>substrate</name>
    </ligand>
</feature>
<keyword evidence="12 16" id="KW-0630">Potassium</keyword>
<dbReference type="GO" id="GO:0015937">
    <property type="term" value="P:coenzyme A biosynthetic process"/>
    <property type="evidence" value="ECO:0007669"/>
    <property type="project" value="UniProtKB-UniRule"/>
</dbReference>
<feature type="binding site" evidence="16">
    <location>
        <begin position="6"/>
        <end position="13"/>
    </location>
    <ligand>
        <name>ATP</name>
        <dbReference type="ChEBI" id="CHEBI:30616"/>
    </ligand>
</feature>
<feature type="binding site" evidence="16">
    <location>
        <begin position="106"/>
        <end position="109"/>
    </location>
    <ligand>
        <name>substrate</name>
    </ligand>
</feature>
<comment type="cofactor">
    <cofactor evidence="2">
        <name>K(+)</name>
        <dbReference type="ChEBI" id="CHEBI:29103"/>
    </cofactor>
</comment>
<dbReference type="InterPro" id="IPR043129">
    <property type="entry name" value="ATPase_NBD"/>
</dbReference>
<comment type="catalytic activity">
    <reaction evidence="1 16">
        <text>(R)-pantothenate + ATP = (R)-4'-phosphopantothenate + ADP + H(+)</text>
        <dbReference type="Rhea" id="RHEA:16373"/>
        <dbReference type="ChEBI" id="CHEBI:10986"/>
        <dbReference type="ChEBI" id="CHEBI:15378"/>
        <dbReference type="ChEBI" id="CHEBI:29032"/>
        <dbReference type="ChEBI" id="CHEBI:30616"/>
        <dbReference type="ChEBI" id="CHEBI:456216"/>
        <dbReference type="EC" id="2.7.1.33"/>
    </reaction>
</comment>
<evidence type="ECO:0000256" key="12">
    <source>
        <dbReference type="ARBA" id="ARBA00022958"/>
    </source>
</evidence>